<reference evidence="9 10" key="1">
    <citation type="journal article" date="2024" name="IMA Fungus">
        <title>IMA Genome - F19 : A genome assembly and annotation guide to empower mycologists, including annotated draft genome sequences of Ceratocystis pirilliformis, Diaporthe australafricana, Fusarium ophioides, Paecilomyces lecythidis, and Sporothrix stenoceras.</title>
        <authorList>
            <person name="Aylward J."/>
            <person name="Wilson A.M."/>
            <person name="Visagie C.M."/>
            <person name="Spraker J."/>
            <person name="Barnes I."/>
            <person name="Buitendag C."/>
            <person name="Ceriani C."/>
            <person name="Del Mar Angel L."/>
            <person name="du Plessis D."/>
            <person name="Fuchs T."/>
            <person name="Gasser K."/>
            <person name="Kramer D."/>
            <person name="Li W."/>
            <person name="Munsamy K."/>
            <person name="Piso A."/>
            <person name="Price J.L."/>
            <person name="Sonnekus B."/>
            <person name="Thomas C."/>
            <person name="van der Nest A."/>
            <person name="van Dijk A."/>
            <person name="van Heerden A."/>
            <person name="van Vuuren N."/>
            <person name="Yilmaz N."/>
            <person name="Duong T.A."/>
            <person name="van der Merwe N.A."/>
            <person name="Wingfield M.J."/>
            <person name="Wingfield B.D."/>
        </authorList>
    </citation>
    <scope>NUCLEOTIDE SEQUENCE [LARGE SCALE GENOMIC DNA]</scope>
    <source>
        <strain evidence="9 10">CMW 18300</strain>
    </source>
</reference>
<comment type="pathway">
    <text evidence="2">Secondary metabolite biosynthesis.</text>
</comment>
<sequence length="395" mass="44761">MADPAVTIHVSQLVFQLLALASPPFPGRRLLVASVLTVLAIAPHFTDFATDVPGDAQPFALLWPIYLGTLNEFLCASGDGPEDSYWHVDRPAREARAMMPWGPRKLKWAAALILNTRGVGWNWEVAKVTPKPKATRGRFLAGQVLQFFKMLLMADLLFQLSERLLWTPRPEDSKYLTVGHPDWRWSFIRVLVWACGPYFFVSLQYVTATIIGVGLGLTQPEDWPPYFGNVSQATTVRNFWGSFWHQTLRRSLTKLNDFIIDTLSIPRGTNLSSYTQIWVAFAVSGFMHAQSMLLLPHPPNLTADERFTGVLVFFLWQAVAITAEDFAMWLWRRASGGREMNPTVSRLIGYAWVTGSMWYSLPWAADVMLRIRMTEKSMLPFSLVRGFVQQIPLPP</sequence>
<evidence type="ECO:0000256" key="6">
    <source>
        <dbReference type="ARBA" id="ARBA00022989"/>
    </source>
</evidence>
<evidence type="ECO:0000256" key="7">
    <source>
        <dbReference type="ARBA" id="ARBA00023136"/>
    </source>
</evidence>
<evidence type="ECO:0000256" key="1">
    <source>
        <dbReference type="ARBA" id="ARBA00004141"/>
    </source>
</evidence>
<dbReference type="PANTHER" id="PTHR31595:SF57">
    <property type="entry name" value="OS04G0481900 PROTEIN"/>
    <property type="match status" value="1"/>
</dbReference>
<evidence type="ECO:0000256" key="2">
    <source>
        <dbReference type="ARBA" id="ARBA00005179"/>
    </source>
</evidence>
<gene>
    <name evidence="9" type="ORF">Daus18300_010639</name>
</gene>
<keyword evidence="6" id="KW-1133">Transmembrane helix</keyword>
<evidence type="ECO:0000259" key="8">
    <source>
        <dbReference type="Pfam" id="PF13813"/>
    </source>
</evidence>
<feature type="domain" description="Wax synthase" evidence="8">
    <location>
        <begin position="223"/>
        <end position="314"/>
    </location>
</feature>
<proteinExistence type="inferred from homology"/>
<comment type="subcellular location">
    <subcellularLocation>
        <location evidence="1">Membrane</location>
        <topology evidence="1">Multi-pass membrane protein</topology>
    </subcellularLocation>
</comment>
<dbReference type="InterPro" id="IPR032805">
    <property type="entry name" value="Wax_synthase_dom"/>
</dbReference>
<keyword evidence="10" id="KW-1185">Reference proteome</keyword>
<dbReference type="PANTHER" id="PTHR31595">
    <property type="entry name" value="LONG-CHAIN-ALCOHOL O-FATTY-ACYLTRANSFERASE 3-RELATED"/>
    <property type="match status" value="1"/>
</dbReference>
<keyword evidence="5" id="KW-0812">Transmembrane</keyword>
<evidence type="ECO:0000256" key="3">
    <source>
        <dbReference type="ARBA" id="ARBA00007282"/>
    </source>
</evidence>
<keyword evidence="4" id="KW-0808">Transferase</keyword>
<comment type="caution">
    <text evidence="9">The sequence shown here is derived from an EMBL/GenBank/DDBJ whole genome shotgun (WGS) entry which is preliminary data.</text>
</comment>
<evidence type="ECO:0000313" key="10">
    <source>
        <dbReference type="Proteomes" id="UP001583177"/>
    </source>
</evidence>
<comment type="similarity">
    <text evidence="3">Belongs to the wax synthase family.</text>
</comment>
<accession>A0ABR3W9V6</accession>
<evidence type="ECO:0000313" key="9">
    <source>
        <dbReference type="EMBL" id="KAL1856876.1"/>
    </source>
</evidence>
<dbReference type="Proteomes" id="UP001583177">
    <property type="component" value="Unassembled WGS sequence"/>
</dbReference>
<name>A0ABR3W9V6_9PEZI</name>
<dbReference type="Pfam" id="PF13813">
    <property type="entry name" value="MBOAT_2"/>
    <property type="match status" value="1"/>
</dbReference>
<dbReference type="EMBL" id="JAWRVE010000119">
    <property type="protein sequence ID" value="KAL1856876.1"/>
    <property type="molecule type" value="Genomic_DNA"/>
</dbReference>
<evidence type="ECO:0000256" key="4">
    <source>
        <dbReference type="ARBA" id="ARBA00022679"/>
    </source>
</evidence>
<protein>
    <recommendedName>
        <fullName evidence="8">Wax synthase domain-containing protein</fullName>
    </recommendedName>
</protein>
<evidence type="ECO:0000256" key="5">
    <source>
        <dbReference type="ARBA" id="ARBA00022692"/>
    </source>
</evidence>
<dbReference type="InterPro" id="IPR044851">
    <property type="entry name" value="Wax_synthase"/>
</dbReference>
<organism evidence="9 10">
    <name type="scientific">Diaporthe australafricana</name>
    <dbReference type="NCBI Taxonomy" id="127596"/>
    <lineage>
        <taxon>Eukaryota</taxon>
        <taxon>Fungi</taxon>
        <taxon>Dikarya</taxon>
        <taxon>Ascomycota</taxon>
        <taxon>Pezizomycotina</taxon>
        <taxon>Sordariomycetes</taxon>
        <taxon>Sordariomycetidae</taxon>
        <taxon>Diaporthales</taxon>
        <taxon>Diaporthaceae</taxon>
        <taxon>Diaporthe</taxon>
    </lineage>
</organism>
<keyword evidence="7" id="KW-0472">Membrane</keyword>